<keyword evidence="3" id="KW-0812">Transmembrane</keyword>
<dbReference type="EMBL" id="GL433864">
    <property type="protein sequence ID" value="EFN51417.1"/>
    <property type="molecule type" value="Genomic_DNA"/>
</dbReference>
<feature type="transmembrane region" description="Helical" evidence="3">
    <location>
        <begin position="36"/>
        <end position="60"/>
    </location>
</feature>
<comment type="similarity">
    <text evidence="1">Belongs to the HAK/KUP transporter (TC 2.A.72.3) family.</text>
</comment>
<evidence type="ECO:0000256" key="3">
    <source>
        <dbReference type="SAM" id="Phobius"/>
    </source>
</evidence>
<name>E1ZRY0_CHLVA</name>
<dbReference type="GeneID" id="17350826"/>
<evidence type="ECO:0000313" key="5">
    <source>
        <dbReference type="EMBL" id="EFN51417.1"/>
    </source>
</evidence>
<dbReference type="PANTHER" id="PTHR30540">
    <property type="entry name" value="OSMOTIC STRESS POTASSIUM TRANSPORTER"/>
    <property type="match status" value="1"/>
</dbReference>
<dbReference type="eggNOG" id="ENOG502QPSA">
    <property type="taxonomic scope" value="Eukaryota"/>
</dbReference>
<dbReference type="PANTHER" id="PTHR30540:SF83">
    <property type="entry name" value="K+ POTASSIUM TRANSPORTER"/>
    <property type="match status" value="1"/>
</dbReference>
<feature type="transmembrane region" description="Helical" evidence="3">
    <location>
        <begin position="259"/>
        <end position="280"/>
    </location>
</feature>
<evidence type="ECO:0000313" key="6">
    <source>
        <dbReference type="Proteomes" id="UP000008141"/>
    </source>
</evidence>
<dbReference type="RefSeq" id="XP_005843519.1">
    <property type="nucleotide sequence ID" value="XM_005843457.1"/>
</dbReference>
<reference evidence="5 6" key="1">
    <citation type="journal article" date="2010" name="Plant Cell">
        <title>The Chlorella variabilis NC64A genome reveals adaptation to photosymbiosis, coevolution with viruses, and cryptic sex.</title>
        <authorList>
            <person name="Blanc G."/>
            <person name="Duncan G."/>
            <person name="Agarkova I."/>
            <person name="Borodovsky M."/>
            <person name="Gurnon J."/>
            <person name="Kuo A."/>
            <person name="Lindquist E."/>
            <person name="Lucas S."/>
            <person name="Pangilinan J."/>
            <person name="Polle J."/>
            <person name="Salamov A."/>
            <person name="Terry A."/>
            <person name="Yamada T."/>
            <person name="Dunigan D.D."/>
            <person name="Grigoriev I.V."/>
            <person name="Claverie J.M."/>
            <person name="Van Etten J.L."/>
        </authorList>
    </citation>
    <scope>NUCLEOTIDE SEQUENCE [LARGE SCALE GENOMIC DNA]</scope>
    <source>
        <strain evidence="5 6">NC64A</strain>
    </source>
</reference>
<dbReference type="InterPro" id="IPR003855">
    <property type="entry name" value="K+_transporter"/>
</dbReference>
<dbReference type="Pfam" id="PF02705">
    <property type="entry name" value="K_trans"/>
    <property type="match status" value="1"/>
</dbReference>
<dbReference type="InParanoid" id="E1ZRY0"/>
<evidence type="ECO:0000256" key="1">
    <source>
        <dbReference type="ARBA" id="ARBA00008440"/>
    </source>
</evidence>
<dbReference type="OMA" id="MELSSWH"/>
<accession>E1ZRY0</accession>
<feature type="domain" description="K+ potassium transporter integral membrane" evidence="4">
    <location>
        <begin position="40"/>
        <end position="274"/>
    </location>
</feature>
<dbReference type="KEGG" id="cvr:CHLNCDRAFT_55134"/>
<evidence type="ECO:0000256" key="2">
    <source>
        <dbReference type="SAM" id="MobiDB-lite"/>
    </source>
</evidence>
<sequence>MAGQLTVSSLWAHDADLQKQVEEAHRKRMGVGTWSLLAMAFSTLGIVYGDIGTSPLYVFASIFPDGPPSAEVTLGAASTIFWSITGIVVVKYIVFTLQADDNGEGGIFALYALLCRAVSIRSGSLLHEADLSLSQYQAPDPPAQARASPSPPHTSGAGTCGGPGAAYTRWRQSVVARARASLEGSRAAQGILLAVVLLAANMILSDGVLTPAISVVSAVEGIEYQTGISRGTVVGIAVGILVCLFAVQPWGTQRVAVMFSPLVFLWFASLSGIGEALGLAA</sequence>
<dbReference type="InterPro" id="IPR053951">
    <property type="entry name" value="K_trans_N"/>
</dbReference>
<feature type="compositionally biased region" description="Low complexity" evidence="2">
    <location>
        <begin position="138"/>
        <end position="148"/>
    </location>
</feature>
<feature type="transmembrane region" description="Helical" evidence="3">
    <location>
        <begin position="191"/>
        <end position="216"/>
    </location>
</feature>
<keyword evidence="6" id="KW-1185">Reference proteome</keyword>
<feature type="transmembrane region" description="Helical" evidence="3">
    <location>
        <begin position="228"/>
        <end position="247"/>
    </location>
</feature>
<dbReference type="GO" id="GO:0016020">
    <property type="term" value="C:membrane"/>
    <property type="evidence" value="ECO:0007669"/>
    <property type="project" value="InterPro"/>
</dbReference>
<proteinExistence type="inferred from homology"/>
<dbReference type="AlphaFoldDB" id="E1ZRY0"/>
<dbReference type="OrthoDB" id="504708at2759"/>
<feature type="region of interest" description="Disordered" evidence="2">
    <location>
        <begin position="138"/>
        <end position="161"/>
    </location>
</feature>
<keyword evidence="3" id="KW-0472">Membrane</keyword>
<dbReference type="Proteomes" id="UP000008141">
    <property type="component" value="Unassembled WGS sequence"/>
</dbReference>
<protein>
    <recommendedName>
        <fullName evidence="4">K+ potassium transporter integral membrane domain-containing protein</fullName>
    </recommendedName>
</protein>
<keyword evidence="3" id="KW-1133">Transmembrane helix</keyword>
<gene>
    <name evidence="5" type="ORF">CHLNCDRAFT_55134</name>
</gene>
<organism evidence="6">
    <name type="scientific">Chlorella variabilis</name>
    <name type="common">Green alga</name>
    <dbReference type="NCBI Taxonomy" id="554065"/>
    <lineage>
        <taxon>Eukaryota</taxon>
        <taxon>Viridiplantae</taxon>
        <taxon>Chlorophyta</taxon>
        <taxon>core chlorophytes</taxon>
        <taxon>Trebouxiophyceae</taxon>
        <taxon>Chlorellales</taxon>
        <taxon>Chlorellaceae</taxon>
        <taxon>Chlorella clade</taxon>
        <taxon>Chlorella</taxon>
    </lineage>
</organism>
<evidence type="ECO:0000259" key="4">
    <source>
        <dbReference type="Pfam" id="PF02705"/>
    </source>
</evidence>
<dbReference type="GO" id="GO:0015079">
    <property type="term" value="F:potassium ion transmembrane transporter activity"/>
    <property type="evidence" value="ECO:0007669"/>
    <property type="project" value="InterPro"/>
</dbReference>
<feature type="transmembrane region" description="Helical" evidence="3">
    <location>
        <begin position="72"/>
        <end position="94"/>
    </location>
</feature>